<dbReference type="RefSeq" id="WP_173866704.1">
    <property type="nucleotide sequence ID" value="NZ_JAAWUU010000045.1"/>
</dbReference>
<reference evidence="1 2" key="1">
    <citation type="journal article" date="2020" name="Cell Host Microbe">
        <title>Functional and Genomic Variation between Human-Derived Isolates of Lachnospiraceae Reveals Inter- and Intra-Species Diversity.</title>
        <authorList>
            <person name="Sorbara M.T."/>
            <person name="Littmann E.R."/>
            <person name="Fontana E."/>
            <person name="Moody T.U."/>
            <person name="Kohout C.E."/>
            <person name="Gjonbalaj M."/>
            <person name="Eaton V."/>
            <person name="Seok R."/>
            <person name="Leiner I.M."/>
            <person name="Pamer E.G."/>
        </authorList>
    </citation>
    <scope>NUCLEOTIDE SEQUENCE [LARGE SCALE GENOMIC DNA]</scope>
    <source>
        <strain evidence="1 2">MSK.14.16</strain>
    </source>
</reference>
<dbReference type="Proteomes" id="UP000821846">
    <property type="component" value="Unassembled WGS sequence"/>
</dbReference>
<protein>
    <submittedName>
        <fullName evidence="1">Uncharacterized protein</fullName>
    </submittedName>
</protein>
<dbReference type="EMBL" id="JAAWUZ010000013">
    <property type="protein sequence ID" value="NSG29747.1"/>
    <property type="molecule type" value="Genomic_DNA"/>
</dbReference>
<evidence type="ECO:0000313" key="1">
    <source>
        <dbReference type="EMBL" id="NSG29747.1"/>
    </source>
</evidence>
<proteinExistence type="predicted"/>
<sequence length="580" mass="67352">MCIKFKDFHTNLFESPCIFTKGWCFDSKSKPISDIWFNIIGIEFYNYHDNIFSFFLEYKIKGTEITDTLDAFVSCQPNRNPRITCTPSPDKLLKILKDYGSIINSKTLSSLLKSYIGGLLLKECSVLSNHVFNIGWSSSKDYPLYFMPLESDHSPVKHSVKELLFYDIDDQKSLVSDSFFVKPEYDDSYVSIIRFLCSDRNILSIFAYTLHAISFHAIVSYDSFNKCTQLIKESSIFSICIYGSDTEKSSAAANIFSNLLAFSPSQPKTLLKNSCLSVTSLHAQKYMHKLCYFSSIPFCITAKDHRITRSTTLLKRMQILRERNKLHIYPVFIGTNPINADEVLDFSSDSFTLPDHLSDYKVKLNRLLCDYIIFLQDILNTDRDLRLSNQFRELYNQDKMLDSNVLFHQKGSLTQHYNRFLWLAVTGFCIFLHQNDTLADAALDLFHFAKKHLLNTETITESDVSESFTVKELLRSLYAWLQQEASADSDIAKIDFEKRDTHEQCYYLESKFWYASYSKYCRQHKLVAYPEKKIINALKETSILNVRSESGSLGKYRTFNGKRGYYFILYISRLSKRCHQ</sequence>
<name>A0ABX2GWM4_9FIRM</name>
<keyword evidence="2" id="KW-1185">Reference proteome</keyword>
<evidence type="ECO:0000313" key="2">
    <source>
        <dbReference type="Proteomes" id="UP000821846"/>
    </source>
</evidence>
<gene>
    <name evidence="1" type="ORF">HFM93_05545</name>
</gene>
<comment type="caution">
    <text evidence="1">The sequence shown here is derived from an EMBL/GenBank/DDBJ whole genome shotgun (WGS) entry which is preliminary data.</text>
</comment>
<organism evidence="1 2">
    <name type="scientific">Faecalicatena fissicatena</name>
    <dbReference type="NCBI Taxonomy" id="290055"/>
    <lineage>
        <taxon>Bacteria</taxon>
        <taxon>Bacillati</taxon>
        <taxon>Bacillota</taxon>
        <taxon>Clostridia</taxon>
        <taxon>Lachnospirales</taxon>
        <taxon>Lachnospiraceae</taxon>
        <taxon>Faecalicatena</taxon>
    </lineage>
</organism>
<accession>A0ABX2GWM4</accession>